<dbReference type="GO" id="GO:0160147">
    <property type="term" value="F:tRNA pseudouridine(38-40) synthase activity"/>
    <property type="evidence" value="ECO:0007669"/>
    <property type="project" value="UniProtKB-EC"/>
</dbReference>
<evidence type="ECO:0000256" key="4">
    <source>
        <dbReference type="HAMAP-Rule" id="MF_00171"/>
    </source>
</evidence>
<dbReference type="RefSeq" id="WP_264503175.1">
    <property type="nucleotide sequence ID" value="NZ_JAPDDS010000015.1"/>
</dbReference>
<accession>A0ABT3FUG3</accession>
<dbReference type="InterPro" id="IPR020094">
    <property type="entry name" value="TruA/RsuA/RluB/E/F_N"/>
</dbReference>
<keyword evidence="3 4" id="KW-0413">Isomerase</keyword>
<keyword evidence="8" id="KW-1185">Reference proteome</keyword>
<evidence type="ECO:0000259" key="6">
    <source>
        <dbReference type="Pfam" id="PF01416"/>
    </source>
</evidence>
<evidence type="ECO:0000256" key="3">
    <source>
        <dbReference type="ARBA" id="ARBA00023235"/>
    </source>
</evidence>
<dbReference type="PANTHER" id="PTHR11142:SF0">
    <property type="entry name" value="TRNA PSEUDOURIDINE SYNTHASE-LIKE 1"/>
    <property type="match status" value="1"/>
</dbReference>
<evidence type="ECO:0000256" key="1">
    <source>
        <dbReference type="ARBA" id="ARBA00009375"/>
    </source>
</evidence>
<feature type="active site" description="Nucleophile" evidence="4">
    <location>
        <position position="54"/>
    </location>
</feature>
<evidence type="ECO:0000256" key="5">
    <source>
        <dbReference type="RuleBase" id="RU003792"/>
    </source>
</evidence>
<feature type="binding site" evidence="4">
    <location>
        <position position="115"/>
    </location>
    <ligand>
        <name>substrate</name>
    </ligand>
</feature>
<dbReference type="InterPro" id="IPR020097">
    <property type="entry name" value="PsdUridine_synth_TruA_a/b_dom"/>
</dbReference>
<dbReference type="PANTHER" id="PTHR11142">
    <property type="entry name" value="PSEUDOURIDYLATE SYNTHASE"/>
    <property type="match status" value="1"/>
</dbReference>
<dbReference type="EMBL" id="JAPDDS010000015">
    <property type="protein sequence ID" value="MCW1887221.1"/>
    <property type="molecule type" value="Genomic_DNA"/>
</dbReference>
<dbReference type="CDD" id="cd02570">
    <property type="entry name" value="PseudoU_synth_EcTruA"/>
    <property type="match status" value="1"/>
</dbReference>
<evidence type="ECO:0000313" key="7">
    <source>
        <dbReference type="EMBL" id="MCW1887221.1"/>
    </source>
</evidence>
<keyword evidence="2 4" id="KW-0819">tRNA processing</keyword>
<comment type="catalytic activity">
    <reaction evidence="4 5">
        <text>uridine(38/39/40) in tRNA = pseudouridine(38/39/40) in tRNA</text>
        <dbReference type="Rhea" id="RHEA:22376"/>
        <dbReference type="Rhea" id="RHEA-COMP:10085"/>
        <dbReference type="Rhea" id="RHEA-COMP:10087"/>
        <dbReference type="ChEBI" id="CHEBI:65314"/>
        <dbReference type="ChEBI" id="CHEBI:65315"/>
        <dbReference type="EC" id="5.4.99.12"/>
    </reaction>
</comment>
<sequence>MRLLKFKLTLAFDGAAWQGWQSQRSGLGVQDQVEAALAKLFPAAPQVESSSRTDAGVHARGMVAHFEIPAGQFRMPARHLALAINALLPEDIRVMAAVKAPASFHARFDATRKQYRYRVWNDAVMNPLLRTQAWHAPRPLDLAAMREAAAHFPGRQDFRAFTANRGDVLEDAVRTLTRCDIVRSGRELTFVIEGSGFLYKMCRGIVGTLVQVGYGRFPADGVKLMLEGKDRRFSGMNAPAHGLVLWRVTYPRR</sequence>
<reference evidence="7 8" key="1">
    <citation type="submission" date="2022-10" db="EMBL/GenBank/DDBJ databases">
        <title>Luteolibacter flavescens strain MCCC 1K03193, whole genome shotgun sequencing project.</title>
        <authorList>
            <person name="Zhao G."/>
            <person name="Shen L."/>
        </authorList>
    </citation>
    <scope>NUCLEOTIDE SEQUENCE [LARGE SCALE GENOMIC DNA]</scope>
    <source>
        <strain evidence="7 8">MCCC 1K03193</strain>
    </source>
</reference>
<dbReference type="InterPro" id="IPR001406">
    <property type="entry name" value="PsdUridine_synth_TruA"/>
</dbReference>
<comment type="caution">
    <text evidence="7">The sequence shown here is derived from an EMBL/GenBank/DDBJ whole genome shotgun (WGS) entry which is preliminary data.</text>
</comment>
<dbReference type="SUPFAM" id="SSF55120">
    <property type="entry name" value="Pseudouridine synthase"/>
    <property type="match status" value="1"/>
</dbReference>
<gene>
    <name evidence="4 7" type="primary">truA</name>
    <name evidence="7" type="ORF">OKA04_20960</name>
</gene>
<name>A0ABT3FUG3_9BACT</name>
<dbReference type="EC" id="5.4.99.12" evidence="4"/>
<protein>
    <recommendedName>
        <fullName evidence="4">tRNA pseudouridine synthase A</fullName>
        <ecNumber evidence="4">5.4.99.12</ecNumber>
    </recommendedName>
    <alternativeName>
        <fullName evidence="4">tRNA pseudouridine(38-40) synthase</fullName>
    </alternativeName>
    <alternativeName>
        <fullName evidence="4">tRNA pseudouridylate synthase I</fullName>
    </alternativeName>
    <alternativeName>
        <fullName evidence="4">tRNA-uridine isomerase I</fullName>
    </alternativeName>
</protein>
<comment type="caution">
    <text evidence="4">Lacks conserved residue(s) required for the propagation of feature annotation.</text>
</comment>
<dbReference type="Proteomes" id="UP001207930">
    <property type="component" value="Unassembled WGS sequence"/>
</dbReference>
<dbReference type="HAMAP" id="MF_00171">
    <property type="entry name" value="TruA"/>
    <property type="match status" value="1"/>
</dbReference>
<feature type="domain" description="Pseudouridine synthase I TruA alpha/beta" evidence="6">
    <location>
        <begin position="148"/>
        <end position="251"/>
    </location>
</feature>
<dbReference type="Pfam" id="PF01416">
    <property type="entry name" value="PseudoU_synth_1"/>
    <property type="match status" value="2"/>
</dbReference>
<dbReference type="Gene3D" id="3.30.70.580">
    <property type="entry name" value="Pseudouridine synthase I, catalytic domain, N-terminal subdomain"/>
    <property type="match status" value="1"/>
</dbReference>
<comment type="similarity">
    <text evidence="1 4 5">Belongs to the tRNA pseudouridine synthase TruA family.</text>
</comment>
<comment type="function">
    <text evidence="4">Formation of pseudouridine at positions 38, 39 and 40 in the anticodon stem and loop of transfer RNAs.</text>
</comment>
<proteinExistence type="inferred from homology"/>
<dbReference type="InterPro" id="IPR020095">
    <property type="entry name" value="PsdUridine_synth_TruA_C"/>
</dbReference>
<comment type="subunit">
    <text evidence="4">Homodimer.</text>
</comment>
<dbReference type="InterPro" id="IPR020103">
    <property type="entry name" value="PsdUridine_synth_cat_dom_sf"/>
</dbReference>
<dbReference type="Gene3D" id="3.30.70.660">
    <property type="entry name" value="Pseudouridine synthase I, catalytic domain, C-terminal subdomain"/>
    <property type="match status" value="1"/>
</dbReference>
<dbReference type="NCBIfam" id="TIGR00071">
    <property type="entry name" value="hisT_truA"/>
    <property type="match status" value="1"/>
</dbReference>
<evidence type="ECO:0000313" key="8">
    <source>
        <dbReference type="Proteomes" id="UP001207930"/>
    </source>
</evidence>
<evidence type="ECO:0000256" key="2">
    <source>
        <dbReference type="ARBA" id="ARBA00022694"/>
    </source>
</evidence>
<feature type="domain" description="Pseudouridine synthase I TruA alpha/beta" evidence="6">
    <location>
        <begin position="12"/>
        <end position="109"/>
    </location>
</feature>
<organism evidence="7 8">
    <name type="scientific">Luteolibacter flavescens</name>
    <dbReference type="NCBI Taxonomy" id="1859460"/>
    <lineage>
        <taxon>Bacteria</taxon>
        <taxon>Pseudomonadati</taxon>
        <taxon>Verrucomicrobiota</taxon>
        <taxon>Verrucomicrobiia</taxon>
        <taxon>Verrucomicrobiales</taxon>
        <taxon>Verrucomicrobiaceae</taxon>
        <taxon>Luteolibacter</taxon>
    </lineage>
</organism>
<dbReference type="PIRSF" id="PIRSF001430">
    <property type="entry name" value="tRNA_psdUrid_synth"/>
    <property type="match status" value="1"/>
</dbReference>